<name>A0A6P2DJA8_9BACT</name>
<proteinExistence type="predicted"/>
<protein>
    <submittedName>
        <fullName evidence="1">Integrase, catalytic core, phage domain protein</fullName>
    </submittedName>
</protein>
<dbReference type="EMBL" id="LR593886">
    <property type="protein sequence ID" value="VTS02807.1"/>
    <property type="molecule type" value="Genomic_DNA"/>
</dbReference>
<keyword evidence="2" id="KW-1185">Reference proteome</keyword>
<accession>A0A6P2DJA8</accession>
<reference evidence="1 2" key="1">
    <citation type="submission" date="2019-05" db="EMBL/GenBank/DDBJ databases">
        <authorList>
            <consortium name="Science for Life Laboratories"/>
        </authorList>
    </citation>
    <scope>NUCLEOTIDE SEQUENCE [LARGE SCALE GENOMIC DNA]</scope>
    <source>
        <strain evidence="1">Soil9</strain>
    </source>
</reference>
<sequence length="116" mass="12713">MRVALPGGSRKSVYLGVYGSPESKAEYARRVQALGTSIPTAVAGPSVTDLTVAEPRVQFREHADRHYHHPDGKPTSPIWAFKLTAKPMKELFAYLAANEFGPSALKTLRARMVEFG</sequence>
<dbReference type="RefSeq" id="WP_162672845.1">
    <property type="nucleotide sequence ID" value="NZ_LR593886.1"/>
</dbReference>
<dbReference type="Proteomes" id="UP000464178">
    <property type="component" value="Chromosome"/>
</dbReference>
<evidence type="ECO:0000313" key="2">
    <source>
        <dbReference type="Proteomes" id="UP000464178"/>
    </source>
</evidence>
<gene>
    <name evidence="1" type="ORF">SOIL9_73930</name>
</gene>
<dbReference type="KEGG" id="gms:SOIL9_73930"/>
<evidence type="ECO:0000313" key="1">
    <source>
        <dbReference type="EMBL" id="VTS02807.1"/>
    </source>
</evidence>
<dbReference type="AlphaFoldDB" id="A0A6P2DJA8"/>
<organism evidence="1 2">
    <name type="scientific">Gemmata massiliana</name>
    <dbReference type="NCBI Taxonomy" id="1210884"/>
    <lineage>
        <taxon>Bacteria</taxon>
        <taxon>Pseudomonadati</taxon>
        <taxon>Planctomycetota</taxon>
        <taxon>Planctomycetia</taxon>
        <taxon>Gemmatales</taxon>
        <taxon>Gemmataceae</taxon>
        <taxon>Gemmata</taxon>
    </lineage>
</organism>